<evidence type="ECO:0000313" key="10">
    <source>
        <dbReference type="Proteomes" id="UP001206126"/>
    </source>
</evidence>
<dbReference type="InterPro" id="IPR022781">
    <property type="entry name" value="Flagellar_biosynth_FliO"/>
</dbReference>
<keyword evidence="5 7" id="KW-0975">Bacterial flagellum</keyword>
<dbReference type="EMBL" id="JANUHB010000001">
    <property type="protein sequence ID" value="MCS0807394.1"/>
    <property type="molecule type" value="Genomic_DNA"/>
</dbReference>
<keyword evidence="1 7" id="KW-1003">Cell membrane</keyword>
<keyword evidence="9" id="KW-0966">Cell projection</keyword>
<keyword evidence="4 7" id="KW-0472">Membrane</keyword>
<dbReference type="Pfam" id="PF04347">
    <property type="entry name" value="FliO"/>
    <property type="match status" value="1"/>
</dbReference>
<organism evidence="9 10">
    <name type="scientific">Massilia agilis</name>
    <dbReference type="NCBI Taxonomy" id="1811226"/>
    <lineage>
        <taxon>Bacteria</taxon>
        <taxon>Pseudomonadati</taxon>
        <taxon>Pseudomonadota</taxon>
        <taxon>Betaproteobacteria</taxon>
        <taxon>Burkholderiales</taxon>
        <taxon>Oxalobacteraceae</taxon>
        <taxon>Telluria group</taxon>
        <taxon>Massilia</taxon>
    </lineage>
</organism>
<proteinExistence type="inferred from homology"/>
<evidence type="ECO:0000256" key="2">
    <source>
        <dbReference type="ARBA" id="ARBA00022692"/>
    </source>
</evidence>
<evidence type="ECO:0000256" key="8">
    <source>
        <dbReference type="SAM" id="MobiDB-lite"/>
    </source>
</evidence>
<evidence type="ECO:0000256" key="3">
    <source>
        <dbReference type="ARBA" id="ARBA00022989"/>
    </source>
</evidence>
<protein>
    <recommendedName>
        <fullName evidence="7">Flagellar protein</fullName>
    </recommendedName>
</protein>
<comment type="subcellular location">
    <subcellularLocation>
        <location evidence="7">Cell membrane</location>
    </subcellularLocation>
    <subcellularLocation>
        <location evidence="7">Bacterial flagellum basal body</location>
    </subcellularLocation>
</comment>
<dbReference type="NCBIfam" id="TIGR03500">
    <property type="entry name" value="FliO_TIGR"/>
    <property type="match status" value="1"/>
</dbReference>
<evidence type="ECO:0000256" key="4">
    <source>
        <dbReference type="ARBA" id="ARBA00023136"/>
    </source>
</evidence>
<comment type="caution">
    <text evidence="9">The sequence shown here is derived from an EMBL/GenBank/DDBJ whole genome shotgun (WGS) entry which is preliminary data.</text>
</comment>
<dbReference type="RefSeq" id="WP_258821161.1">
    <property type="nucleotide sequence ID" value="NZ_JANUHB010000001.1"/>
</dbReference>
<comment type="similarity">
    <text evidence="6 7">Belongs to the FliO/MopB family.</text>
</comment>
<accession>A0ABT2D967</accession>
<gene>
    <name evidence="9" type="primary">fliO</name>
    <name evidence="9" type="ORF">NX774_05585</name>
</gene>
<dbReference type="InterPro" id="IPR052205">
    <property type="entry name" value="FliO/MopB"/>
</dbReference>
<keyword evidence="9" id="KW-0969">Cilium</keyword>
<name>A0ABT2D967_9BURK</name>
<keyword evidence="9" id="KW-0282">Flagellum</keyword>
<dbReference type="PANTHER" id="PTHR38766:SF1">
    <property type="entry name" value="FLAGELLAR PROTEIN FLIO"/>
    <property type="match status" value="1"/>
</dbReference>
<evidence type="ECO:0000256" key="7">
    <source>
        <dbReference type="RuleBase" id="RU362064"/>
    </source>
</evidence>
<keyword evidence="2 7" id="KW-0812">Transmembrane</keyword>
<reference evidence="9 10" key="1">
    <citation type="submission" date="2022-08" db="EMBL/GenBank/DDBJ databases">
        <title>Reclassification of Massilia species as members of the genera Telluria, Duganella, Pseudoduganella, Mokoshia gen. nov. and Zemynaea gen. nov. using orthogonal and non-orthogonal genome-based approaches.</title>
        <authorList>
            <person name="Bowman J.P."/>
        </authorList>
    </citation>
    <scope>NUCLEOTIDE SEQUENCE [LARGE SCALE GENOMIC DNA]</scope>
    <source>
        <strain evidence="9 10">JCM 31605</strain>
    </source>
</reference>
<dbReference type="Proteomes" id="UP001206126">
    <property type="component" value="Unassembled WGS sequence"/>
</dbReference>
<evidence type="ECO:0000256" key="1">
    <source>
        <dbReference type="ARBA" id="ARBA00022475"/>
    </source>
</evidence>
<feature type="compositionally biased region" description="Low complexity" evidence="8">
    <location>
        <begin position="22"/>
        <end position="38"/>
    </location>
</feature>
<evidence type="ECO:0000313" key="9">
    <source>
        <dbReference type="EMBL" id="MCS0807394.1"/>
    </source>
</evidence>
<evidence type="ECO:0000256" key="5">
    <source>
        <dbReference type="ARBA" id="ARBA00023143"/>
    </source>
</evidence>
<keyword evidence="10" id="KW-1185">Reference proteome</keyword>
<feature type="transmembrane region" description="Helical" evidence="7">
    <location>
        <begin position="62"/>
        <end position="83"/>
    </location>
</feature>
<keyword evidence="3 7" id="KW-1133">Transmembrane helix</keyword>
<sequence length="170" mass="17295">MAAGLCLPSYAQVQQPGAVSDQAQTSASVATAPQASTPAPAPAQPAPQATYQPPAAPAAGGLLQTLLALCFVLALLAGLAWLAKRFGPRAMGGTANLRIVGALSLGGRERILVVEVADQWIVVGASPGRVNVLSTMPRQELPPAPPGMAASVPAGFGDWLKQTLEKRNAK</sequence>
<feature type="region of interest" description="Disordered" evidence="8">
    <location>
        <begin position="22"/>
        <end position="52"/>
    </location>
</feature>
<evidence type="ECO:0000256" key="6">
    <source>
        <dbReference type="ARBA" id="ARBA00037937"/>
    </source>
</evidence>
<dbReference type="PANTHER" id="PTHR38766">
    <property type="entry name" value="FLAGELLAR PROTEIN FLIO"/>
    <property type="match status" value="1"/>
</dbReference>